<dbReference type="PANTHER" id="PTHR30055:SF148">
    <property type="entry name" value="TETR-FAMILY TRANSCRIPTIONAL REGULATOR"/>
    <property type="match status" value="1"/>
</dbReference>
<dbReference type="InterPro" id="IPR050109">
    <property type="entry name" value="HTH-type_TetR-like_transc_reg"/>
</dbReference>
<dbReference type="InterPro" id="IPR036271">
    <property type="entry name" value="Tet_transcr_reg_TetR-rel_C_sf"/>
</dbReference>
<dbReference type="InterPro" id="IPR001647">
    <property type="entry name" value="HTH_TetR"/>
</dbReference>
<dbReference type="Pfam" id="PF16859">
    <property type="entry name" value="TetR_C_11"/>
    <property type="match status" value="1"/>
</dbReference>
<dbReference type="Proteomes" id="UP000570003">
    <property type="component" value="Unassembled WGS sequence"/>
</dbReference>
<accession>A0AA44DHS6</accession>
<feature type="DNA-binding region" description="H-T-H motif" evidence="4">
    <location>
        <begin position="34"/>
        <end position="53"/>
    </location>
</feature>
<dbReference type="Pfam" id="PF00440">
    <property type="entry name" value="TetR_N"/>
    <property type="match status" value="1"/>
</dbReference>
<protein>
    <submittedName>
        <fullName evidence="7">TetR/AcrR family transcriptional regulator</fullName>
    </submittedName>
</protein>
<feature type="compositionally biased region" description="Low complexity" evidence="5">
    <location>
        <begin position="192"/>
        <end position="202"/>
    </location>
</feature>
<evidence type="ECO:0000313" key="7">
    <source>
        <dbReference type="EMBL" id="NKY16647.1"/>
    </source>
</evidence>
<evidence type="ECO:0000256" key="1">
    <source>
        <dbReference type="ARBA" id="ARBA00023015"/>
    </source>
</evidence>
<dbReference type="PROSITE" id="PS50977">
    <property type="entry name" value="HTH_TETR_2"/>
    <property type="match status" value="1"/>
</dbReference>
<sequence>GPRRGRPRSEAAERAILDAAARLLEEGVPVAALSVERIARTAGVGKATVYRRWPGKEELLVDLLRSAGPARPEPPGTSVRDDLVALLEAVRLRGAARRSSAALHTVFAQLHGYPKLREAYRRAVVEPHRRATLDVLRRGVAAGEVRPDADVELLADLLVGPLVLRAAAEPGADLGEDLPALIVDTVLTGAAARPRPAAPDARVCGFRDDPPAAGGPRNPPGDRGRP</sequence>
<dbReference type="PANTHER" id="PTHR30055">
    <property type="entry name" value="HTH-TYPE TRANSCRIPTIONAL REGULATOR RUTR"/>
    <property type="match status" value="1"/>
</dbReference>
<dbReference type="Gene3D" id="1.10.10.60">
    <property type="entry name" value="Homeodomain-like"/>
    <property type="match status" value="1"/>
</dbReference>
<dbReference type="RefSeq" id="WP_168440850.1">
    <property type="nucleotide sequence ID" value="NZ_JAAXOU010000450.1"/>
</dbReference>
<comment type="caution">
    <text evidence="7">The sequence shown here is derived from an EMBL/GenBank/DDBJ whole genome shotgun (WGS) entry which is preliminary data.</text>
</comment>
<feature type="region of interest" description="Disordered" evidence="5">
    <location>
        <begin position="192"/>
        <end position="226"/>
    </location>
</feature>
<dbReference type="SUPFAM" id="SSF48498">
    <property type="entry name" value="Tetracyclin repressor-like, C-terminal domain"/>
    <property type="match status" value="1"/>
</dbReference>
<dbReference type="GO" id="GO:0003700">
    <property type="term" value="F:DNA-binding transcription factor activity"/>
    <property type="evidence" value="ECO:0007669"/>
    <property type="project" value="TreeGrafter"/>
</dbReference>
<feature type="domain" description="HTH tetR-type" evidence="6">
    <location>
        <begin position="10"/>
        <end position="71"/>
    </location>
</feature>
<dbReference type="EMBL" id="JAAXOU010000450">
    <property type="protein sequence ID" value="NKY16647.1"/>
    <property type="molecule type" value="Genomic_DNA"/>
</dbReference>
<dbReference type="InterPro" id="IPR009057">
    <property type="entry name" value="Homeodomain-like_sf"/>
</dbReference>
<keyword evidence="8" id="KW-1185">Reference proteome</keyword>
<dbReference type="AlphaFoldDB" id="A0AA44DHS6"/>
<feature type="non-terminal residue" evidence="7">
    <location>
        <position position="1"/>
    </location>
</feature>
<dbReference type="GO" id="GO:0000976">
    <property type="term" value="F:transcription cis-regulatory region binding"/>
    <property type="evidence" value="ECO:0007669"/>
    <property type="project" value="TreeGrafter"/>
</dbReference>
<reference evidence="7 8" key="1">
    <citation type="submission" date="2020-04" db="EMBL/GenBank/DDBJ databases">
        <title>MicrobeNet Type strains.</title>
        <authorList>
            <person name="Nicholson A.C."/>
        </authorList>
    </citation>
    <scope>NUCLEOTIDE SEQUENCE [LARGE SCALE GENOMIC DNA]</scope>
    <source>
        <strain evidence="7 8">DSM 40738</strain>
    </source>
</reference>
<gene>
    <name evidence="7" type="ORF">HGA06_21790</name>
</gene>
<name>A0AA44DHS6_STRE0</name>
<dbReference type="InterPro" id="IPR011075">
    <property type="entry name" value="TetR_C"/>
</dbReference>
<keyword evidence="3" id="KW-0804">Transcription</keyword>
<evidence type="ECO:0000256" key="3">
    <source>
        <dbReference type="ARBA" id="ARBA00023163"/>
    </source>
</evidence>
<dbReference type="SUPFAM" id="SSF46689">
    <property type="entry name" value="Homeodomain-like"/>
    <property type="match status" value="1"/>
</dbReference>
<evidence type="ECO:0000259" key="6">
    <source>
        <dbReference type="PROSITE" id="PS50977"/>
    </source>
</evidence>
<evidence type="ECO:0000256" key="2">
    <source>
        <dbReference type="ARBA" id="ARBA00023125"/>
    </source>
</evidence>
<organism evidence="7 8">
    <name type="scientific">Streptomyces somaliensis (strain ATCC 33201 / DSM 40738 / JCM 12659 / KCTC 9044 / NCTC 11332 / NRRL B-12077 / IP 733)</name>
    <dbReference type="NCBI Taxonomy" id="1134445"/>
    <lineage>
        <taxon>Bacteria</taxon>
        <taxon>Bacillati</taxon>
        <taxon>Actinomycetota</taxon>
        <taxon>Actinomycetes</taxon>
        <taxon>Kitasatosporales</taxon>
        <taxon>Streptomycetaceae</taxon>
        <taxon>Streptomyces</taxon>
    </lineage>
</organism>
<dbReference type="Gene3D" id="1.10.357.10">
    <property type="entry name" value="Tetracycline Repressor, domain 2"/>
    <property type="match status" value="1"/>
</dbReference>
<evidence type="ECO:0000256" key="5">
    <source>
        <dbReference type="SAM" id="MobiDB-lite"/>
    </source>
</evidence>
<proteinExistence type="predicted"/>
<evidence type="ECO:0000313" key="8">
    <source>
        <dbReference type="Proteomes" id="UP000570003"/>
    </source>
</evidence>
<evidence type="ECO:0000256" key="4">
    <source>
        <dbReference type="PROSITE-ProRule" id="PRU00335"/>
    </source>
</evidence>
<keyword evidence="2 4" id="KW-0238">DNA-binding</keyword>
<keyword evidence="1" id="KW-0805">Transcription regulation</keyword>